<gene>
    <name evidence="2" type="ORF">CBR_g19127</name>
</gene>
<accession>A0A388KXF5</accession>
<dbReference type="Gramene" id="GBG74721">
    <property type="protein sequence ID" value="GBG74721"/>
    <property type="gene ID" value="CBR_g19127"/>
</dbReference>
<reference evidence="2 3" key="1">
    <citation type="journal article" date="2018" name="Cell">
        <title>The Chara Genome: Secondary Complexity and Implications for Plant Terrestrialization.</title>
        <authorList>
            <person name="Nishiyama T."/>
            <person name="Sakayama H."/>
            <person name="Vries J.D."/>
            <person name="Buschmann H."/>
            <person name="Saint-Marcoux D."/>
            <person name="Ullrich K.K."/>
            <person name="Haas F.B."/>
            <person name="Vanderstraeten L."/>
            <person name="Becker D."/>
            <person name="Lang D."/>
            <person name="Vosolsobe S."/>
            <person name="Rombauts S."/>
            <person name="Wilhelmsson P.K.I."/>
            <person name="Janitza P."/>
            <person name="Kern R."/>
            <person name="Heyl A."/>
            <person name="Rumpler F."/>
            <person name="Villalobos L.I.A.C."/>
            <person name="Clay J.M."/>
            <person name="Skokan R."/>
            <person name="Toyoda A."/>
            <person name="Suzuki Y."/>
            <person name="Kagoshima H."/>
            <person name="Schijlen E."/>
            <person name="Tajeshwar N."/>
            <person name="Catarino B."/>
            <person name="Hetherington A.J."/>
            <person name="Saltykova A."/>
            <person name="Bonnot C."/>
            <person name="Breuninger H."/>
            <person name="Symeonidi A."/>
            <person name="Radhakrishnan G.V."/>
            <person name="Van Nieuwerburgh F."/>
            <person name="Deforce D."/>
            <person name="Chang C."/>
            <person name="Karol K.G."/>
            <person name="Hedrich R."/>
            <person name="Ulvskov P."/>
            <person name="Glockner G."/>
            <person name="Delwiche C.F."/>
            <person name="Petrasek J."/>
            <person name="Van de Peer Y."/>
            <person name="Friml J."/>
            <person name="Beilby M."/>
            <person name="Dolan L."/>
            <person name="Kohara Y."/>
            <person name="Sugano S."/>
            <person name="Fujiyama A."/>
            <person name="Delaux P.-M."/>
            <person name="Quint M."/>
            <person name="TheiBen G."/>
            <person name="Hagemann M."/>
            <person name="Harholt J."/>
            <person name="Dunand C."/>
            <person name="Zachgo S."/>
            <person name="Langdale J."/>
            <person name="Maumus F."/>
            <person name="Straeten D.V.D."/>
            <person name="Gould S.B."/>
            <person name="Rensing S.A."/>
        </authorList>
    </citation>
    <scope>NUCLEOTIDE SEQUENCE [LARGE SCALE GENOMIC DNA]</scope>
    <source>
        <strain evidence="2 3">S276</strain>
    </source>
</reference>
<sequence length="441" mass="47438">MTALLAEGSSPAPVSGGWPDVRMARNETQYDACQRGMPSTPALHRSFGEAGVGEGLQSAGNSSHPQWLELIHGDGWPSNPLCWSATWQHPNTKPPVMSSVSINNDHPPCDVDDLEVRESNVDASMGDAWGGPTTDMIAGTPCTDHPAIETTEQGTSGADVAKSPEVLRRTKTSGGVKKGVENGGKGRSRAPDGGSQESLDLPRLMFEEDCLQQKRKGREKMRGRKEKYAWIVANLVEKGYEKRTHYDYERKFYGLLDAEFFFRDFGGKSGANMKIVCTLQWKLTKADGTCEGMMQIVHLRPGAASGGTDDEATGGDSESGSVRRKADSKSTHGAKLPRTGGERGPNRRSASDSEADGGRDRSFVEITHALVNAQDKLSDKLAVSFVQAMDGLNMTLAEGNSMLLQCFAMLSGSMAGFPASVPERGEGSGIGDGERNDREHK</sequence>
<protein>
    <submittedName>
        <fullName evidence="2">Uncharacterized protein</fullName>
    </submittedName>
</protein>
<dbReference type="AlphaFoldDB" id="A0A388KXF5"/>
<name>A0A388KXF5_CHABU</name>
<feature type="region of interest" description="Disordered" evidence="1">
    <location>
        <begin position="149"/>
        <end position="201"/>
    </location>
</feature>
<feature type="region of interest" description="Disordered" evidence="1">
    <location>
        <begin position="1"/>
        <end position="20"/>
    </location>
</feature>
<evidence type="ECO:0000313" key="2">
    <source>
        <dbReference type="EMBL" id="GBG74721.1"/>
    </source>
</evidence>
<feature type="compositionally biased region" description="Basic and acidic residues" evidence="1">
    <location>
        <begin position="432"/>
        <end position="441"/>
    </location>
</feature>
<feature type="compositionally biased region" description="Basic and acidic residues" evidence="1">
    <location>
        <begin position="340"/>
        <end position="360"/>
    </location>
</feature>
<organism evidence="2 3">
    <name type="scientific">Chara braunii</name>
    <name type="common">Braun's stonewort</name>
    <dbReference type="NCBI Taxonomy" id="69332"/>
    <lineage>
        <taxon>Eukaryota</taxon>
        <taxon>Viridiplantae</taxon>
        <taxon>Streptophyta</taxon>
        <taxon>Charophyceae</taxon>
        <taxon>Charales</taxon>
        <taxon>Characeae</taxon>
        <taxon>Chara</taxon>
    </lineage>
</organism>
<dbReference type="EMBL" id="BFEA01000209">
    <property type="protein sequence ID" value="GBG74721.1"/>
    <property type="molecule type" value="Genomic_DNA"/>
</dbReference>
<dbReference type="Proteomes" id="UP000265515">
    <property type="component" value="Unassembled WGS sequence"/>
</dbReference>
<evidence type="ECO:0000256" key="1">
    <source>
        <dbReference type="SAM" id="MobiDB-lite"/>
    </source>
</evidence>
<feature type="region of interest" description="Disordered" evidence="1">
    <location>
        <begin position="301"/>
        <end position="360"/>
    </location>
</feature>
<comment type="caution">
    <text evidence="2">The sequence shown here is derived from an EMBL/GenBank/DDBJ whole genome shotgun (WGS) entry which is preliminary data.</text>
</comment>
<evidence type="ECO:0000313" key="3">
    <source>
        <dbReference type="Proteomes" id="UP000265515"/>
    </source>
</evidence>
<feature type="region of interest" description="Disordered" evidence="1">
    <location>
        <begin position="419"/>
        <end position="441"/>
    </location>
</feature>
<keyword evidence="3" id="KW-1185">Reference proteome</keyword>
<proteinExistence type="predicted"/>